<evidence type="ECO:0000313" key="1">
    <source>
        <dbReference type="EMBL" id="AEW96582.1"/>
    </source>
</evidence>
<dbReference type="RefSeq" id="WP_014144936.1">
    <property type="nucleotide sequence ID" value="NC_016111.1"/>
</dbReference>
<organism evidence="1 2">
    <name type="scientific">Streptantibioticus cattleyicolor (strain ATCC 35852 / DSM 46488 / JCM 4925 / NBRC 14057 / NRRL 8057)</name>
    <name type="common">Streptomyces cattleya</name>
    <dbReference type="NCBI Taxonomy" id="1003195"/>
    <lineage>
        <taxon>Bacteria</taxon>
        <taxon>Bacillati</taxon>
        <taxon>Actinomycetota</taxon>
        <taxon>Actinomycetes</taxon>
        <taxon>Kitasatosporales</taxon>
        <taxon>Streptomycetaceae</taxon>
        <taxon>Streptantibioticus</taxon>
    </lineage>
</organism>
<dbReference type="PANTHER" id="PTHR38074">
    <property type="entry name" value="ALTERED INHERITANCE OF MITOCHONDRIA PROTEIN 24, MITOCHONDRIAL"/>
    <property type="match status" value="1"/>
</dbReference>
<protein>
    <recommendedName>
        <fullName evidence="3">AIM24 family protein</fullName>
    </recommendedName>
</protein>
<gene>
    <name evidence="1" type="ordered locus">SCATT_42110</name>
</gene>
<dbReference type="Gene3D" id="3.60.160.10">
    <property type="entry name" value="Mitochondrial biogenesis AIM24"/>
    <property type="match status" value="1"/>
</dbReference>
<evidence type="ECO:0000313" key="2">
    <source>
        <dbReference type="Proteomes" id="UP000007842"/>
    </source>
</evidence>
<dbReference type="InterPro" id="IPR016031">
    <property type="entry name" value="Trp_RNA-bd_attenuator-like_dom"/>
</dbReference>
<dbReference type="PANTHER" id="PTHR38074:SF1">
    <property type="entry name" value="ALTERED INHERITANCE OF MITOCHONDRIA PROTEIN 24, MITOCHONDRIAL"/>
    <property type="match status" value="1"/>
</dbReference>
<dbReference type="Pfam" id="PF01987">
    <property type="entry name" value="AIM24"/>
    <property type="match status" value="1"/>
</dbReference>
<evidence type="ECO:0008006" key="3">
    <source>
        <dbReference type="Google" id="ProtNLM"/>
    </source>
</evidence>
<dbReference type="KEGG" id="sct:SCAT_4223"/>
<dbReference type="PATRIC" id="fig|1003195.11.peg.5667"/>
<keyword evidence="2" id="KW-1185">Reference proteome</keyword>
<proteinExistence type="predicted"/>
<name>F8JQB9_STREN</name>
<dbReference type="InterPro" id="IPR036983">
    <property type="entry name" value="AIM24_sf"/>
</dbReference>
<reference evidence="2" key="1">
    <citation type="submission" date="2011-12" db="EMBL/GenBank/DDBJ databases">
        <title>Complete genome sequence of Streptomyces cattleya strain DSM 46488.</title>
        <authorList>
            <person name="Ou H.-Y."/>
            <person name="Li P."/>
            <person name="Zhao C."/>
            <person name="O'Hagan D."/>
            <person name="Deng Z."/>
        </authorList>
    </citation>
    <scope>NUCLEOTIDE SEQUENCE [LARGE SCALE GENOMIC DNA]</scope>
    <source>
        <strain evidence="2">ATCC 35852 / DSM 46488 / JCM 4925 / NBRC 14057 / NRRL 8057</strain>
    </source>
</reference>
<dbReference type="EMBL" id="CP003219">
    <property type="protein sequence ID" value="AEW96582.1"/>
    <property type="molecule type" value="Genomic_DNA"/>
</dbReference>
<dbReference type="KEGG" id="scy:SCATT_42110"/>
<dbReference type="eggNOG" id="COG2013">
    <property type="taxonomic scope" value="Bacteria"/>
</dbReference>
<sequence length="212" mass="22506">MARFRLEGSRVLAVDLDGDSVKARNGAMVAYEGTMTFKRLTGGGDGLRGVVTRRVTGESMTVMAVKGHGTCWFADRAAEITVVRLTGEKLHVEADNLLCAQAGLRTGTTFTGVRGASRGQGLFTTTIEGHGHAALTSDGPAIALRVTPDSPLTVDPGAYVAHTGRLRQHFQSGVNWRTFVGEGSGESFQLRFEGEGVVYVQPGERETPAGQL</sequence>
<dbReference type="SUPFAM" id="SSF51219">
    <property type="entry name" value="TRAP-like"/>
    <property type="match status" value="1"/>
</dbReference>
<dbReference type="AlphaFoldDB" id="F8JQB9"/>
<dbReference type="OrthoDB" id="6048299at2"/>
<dbReference type="STRING" id="1003195.SCATT_42110"/>
<accession>F8JQB9</accession>
<accession>G8X348</accession>
<dbReference type="InterPro" id="IPR002838">
    <property type="entry name" value="AIM24"/>
</dbReference>
<dbReference type="Proteomes" id="UP000007842">
    <property type="component" value="Chromosome"/>
</dbReference>
<dbReference type="HOGENOM" id="CLU_057502_3_0_11"/>